<evidence type="ECO:0000256" key="1">
    <source>
        <dbReference type="SAM" id="MobiDB-lite"/>
    </source>
</evidence>
<reference evidence="2" key="1">
    <citation type="submission" date="2022-07" db="EMBL/GenBank/DDBJ databases">
        <authorList>
            <person name="Macas J."/>
            <person name="Novak P."/>
            <person name="Neumann P."/>
        </authorList>
    </citation>
    <scope>NUCLEOTIDE SEQUENCE</scope>
</reference>
<dbReference type="AlphaFoldDB" id="A0A9P0ZR87"/>
<dbReference type="EMBL" id="CAMAPE010000058">
    <property type="protein sequence ID" value="CAH9112080.1"/>
    <property type="molecule type" value="Genomic_DNA"/>
</dbReference>
<comment type="caution">
    <text evidence="2">The sequence shown here is derived from an EMBL/GenBank/DDBJ whole genome shotgun (WGS) entry which is preliminary data.</text>
</comment>
<keyword evidence="3" id="KW-1185">Reference proteome</keyword>
<proteinExistence type="predicted"/>
<dbReference type="Proteomes" id="UP001152484">
    <property type="component" value="Unassembled WGS sequence"/>
</dbReference>
<evidence type="ECO:0000313" key="2">
    <source>
        <dbReference type="EMBL" id="CAH9112080.1"/>
    </source>
</evidence>
<protein>
    <submittedName>
        <fullName evidence="2">Uncharacterized protein</fullName>
    </submittedName>
</protein>
<feature type="region of interest" description="Disordered" evidence="1">
    <location>
        <begin position="45"/>
        <end position="96"/>
    </location>
</feature>
<dbReference type="OrthoDB" id="1931061at2759"/>
<name>A0A9P0ZR87_CUSEU</name>
<sequence length="96" mass="10288">MISSDKEKIKQFKLAAGTEGTSSEAYNSDEDLELLFESVPTMDSNVVISDTETDGKGTPKSSGRCRESEEAVICDVNGSTQGSSNKKLKPGKIEKP</sequence>
<gene>
    <name evidence="2" type="ORF">CEURO_LOCUS19501</name>
</gene>
<organism evidence="2 3">
    <name type="scientific">Cuscuta europaea</name>
    <name type="common">European dodder</name>
    <dbReference type="NCBI Taxonomy" id="41803"/>
    <lineage>
        <taxon>Eukaryota</taxon>
        <taxon>Viridiplantae</taxon>
        <taxon>Streptophyta</taxon>
        <taxon>Embryophyta</taxon>
        <taxon>Tracheophyta</taxon>
        <taxon>Spermatophyta</taxon>
        <taxon>Magnoliopsida</taxon>
        <taxon>eudicotyledons</taxon>
        <taxon>Gunneridae</taxon>
        <taxon>Pentapetalae</taxon>
        <taxon>asterids</taxon>
        <taxon>lamiids</taxon>
        <taxon>Solanales</taxon>
        <taxon>Convolvulaceae</taxon>
        <taxon>Cuscuteae</taxon>
        <taxon>Cuscuta</taxon>
        <taxon>Cuscuta subgen. Cuscuta</taxon>
    </lineage>
</organism>
<accession>A0A9P0ZR87</accession>
<evidence type="ECO:0000313" key="3">
    <source>
        <dbReference type="Proteomes" id="UP001152484"/>
    </source>
</evidence>